<feature type="chain" id="PRO_5043858978" description="Ser-Thr-rich glycosyl-phosphatidyl-inositol-anchored membrane family-domain-containing protein" evidence="1">
    <location>
        <begin position="16"/>
        <end position="144"/>
    </location>
</feature>
<protein>
    <recommendedName>
        <fullName evidence="4">Ser-Thr-rich glycosyl-phosphatidyl-inositol-anchored membrane family-domain-containing protein</fullName>
    </recommendedName>
</protein>
<feature type="signal peptide" evidence="1">
    <location>
        <begin position="1"/>
        <end position="15"/>
    </location>
</feature>
<name>A0AAX4JS43_9TREE</name>
<evidence type="ECO:0000313" key="2">
    <source>
        <dbReference type="EMBL" id="WWC88217.1"/>
    </source>
</evidence>
<evidence type="ECO:0008006" key="4">
    <source>
        <dbReference type="Google" id="ProtNLM"/>
    </source>
</evidence>
<sequence length="144" mass="15466">MIFFFLLSLATIVSALTLTGPTESNGWTQSGDQMVTWTPDSTDPSTIVIKLIIPLPNIRQPQILSNNVNTSEGSYIWNQPNPSDFNGANVGYAPQTVLQPGDEYEILLVNHNGTQLAASNFTVSTGTSTVTATAQASYAFIPTK</sequence>
<evidence type="ECO:0000313" key="3">
    <source>
        <dbReference type="Proteomes" id="UP001355207"/>
    </source>
</evidence>
<dbReference type="AlphaFoldDB" id="A0AAX4JS43"/>
<reference evidence="2 3" key="1">
    <citation type="submission" date="2024-01" db="EMBL/GenBank/DDBJ databases">
        <title>Comparative genomics of Cryptococcus and Kwoniella reveals pathogenesis evolution and contrasting modes of karyotype evolution via chromosome fusion or intercentromeric recombination.</title>
        <authorList>
            <person name="Coelho M.A."/>
            <person name="David-Palma M."/>
            <person name="Shea T."/>
            <person name="Bowers K."/>
            <person name="McGinley-Smith S."/>
            <person name="Mohammad A.W."/>
            <person name="Gnirke A."/>
            <person name="Yurkov A.M."/>
            <person name="Nowrousian M."/>
            <person name="Sun S."/>
            <person name="Cuomo C.A."/>
            <person name="Heitman J."/>
        </authorList>
    </citation>
    <scope>NUCLEOTIDE SEQUENCE [LARGE SCALE GENOMIC DNA]</scope>
    <source>
        <strain evidence="2 3">CBS 6074</strain>
    </source>
</reference>
<evidence type="ECO:0000256" key="1">
    <source>
        <dbReference type="SAM" id="SignalP"/>
    </source>
</evidence>
<dbReference type="Proteomes" id="UP001355207">
    <property type="component" value="Chromosome 3"/>
</dbReference>
<keyword evidence="3" id="KW-1185">Reference proteome</keyword>
<dbReference type="GeneID" id="91093793"/>
<proteinExistence type="predicted"/>
<gene>
    <name evidence="2" type="ORF">L201_003122</name>
</gene>
<organism evidence="2 3">
    <name type="scientific">Kwoniella dendrophila CBS 6074</name>
    <dbReference type="NCBI Taxonomy" id="1295534"/>
    <lineage>
        <taxon>Eukaryota</taxon>
        <taxon>Fungi</taxon>
        <taxon>Dikarya</taxon>
        <taxon>Basidiomycota</taxon>
        <taxon>Agaricomycotina</taxon>
        <taxon>Tremellomycetes</taxon>
        <taxon>Tremellales</taxon>
        <taxon>Cryptococcaceae</taxon>
        <taxon>Kwoniella</taxon>
    </lineage>
</organism>
<keyword evidence="1" id="KW-0732">Signal</keyword>
<dbReference type="EMBL" id="CP144100">
    <property type="protein sequence ID" value="WWC88217.1"/>
    <property type="molecule type" value="Genomic_DNA"/>
</dbReference>
<accession>A0AAX4JS43</accession>
<dbReference type="RefSeq" id="XP_066074980.1">
    <property type="nucleotide sequence ID" value="XM_066218883.1"/>
</dbReference>